<dbReference type="EMBL" id="KU686199">
    <property type="protein sequence ID" value="AOV59022.1"/>
    <property type="molecule type" value="Genomic_DNA"/>
</dbReference>
<dbReference type="Proteomes" id="UP000240804">
    <property type="component" value="Segment"/>
</dbReference>
<evidence type="ECO:0000313" key="7">
    <source>
        <dbReference type="Proteomes" id="UP000240920"/>
    </source>
</evidence>
<protein>
    <recommendedName>
        <fullName evidence="1">DUF7441 domain-containing protein</fullName>
    </recommendedName>
</protein>
<dbReference type="Pfam" id="PF24225">
    <property type="entry name" value="DUF7441"/>
    <property type="match status" value="1"/>
</dbReference>
<evidence type="ECO:0000313" key="4">
    <source>
        <dbReference type="EMBL" id="AOV59022.1"/>
    </source>
</evidence>
<gene>
    <name evidence="4" type="ORF">C421010_039</name>
    <name evidence="2" type="ORF">S250808_039</name>
    <name evidence="3" type="ORF">T040910_039</name>
</gene>
<dbReference type="GeneID" id="30306329"/>
<dbReference type="InterPro" id="IPR055864">
    <property type="entry name" value="DUF7441"/>
</dbReference>
<dbReference type="KEGG" id="vg:30306329"/>
<evidence type="ECO:0000313" key="5">
    <source>
        <dbReference type="Proteomes" id="UP000204537"/>
    </source>
</evidence>
<evidence type="ECO:0000313" key="2">
    <source>
        <dbReference type="EMBL" id="AOV58544.1"/>
    </source>
</evidence>
<dbReference type="Proteomes" id="UP000240920">
    <property type="component" value="Segment"/>
</dbReference>
<name>A0A1D8KIX5_9CAUD</name>
<keyword evidence="5" id="KW-1185">Reference proteome</keyword>
<evidence type="ECO:0000313" key="6">
    <source>
        <dbReference type="Proteomes" id="UP000240804"/>
    </source>
</evidence>
<accession>A0A1D8KIX5</accession>
<dbReference type="EMBL" id="KU686198">
    <property type="protein sequence ID" value="AOV58783.1"/>
    <property type="molecule type" value="Genomic_DNA"/>
</dbReference>
<dbReference type="EMBL" id="KU686197">
    <property type="protein sequence ID" value="AOV58544.1"/>
    <property type="molecule type" value="Genomic_DNA"/>
</dbReference>
<dbReference type="Proteomes" id="UP000204537">
    <property type="component" value="Segment"/>
</dbReference>
<organism evidence="2 7">
    <name type="scientific">Synechococcus phage S-CAM3</name>
    <dbReference type="NCBI Taxonomy" id="1883366"/>
    <lineage>
        <taxon>Viruses</taxon>
        <taxon>Duplodnaviria</taxon>
        <taxon>Heunggongvirae</taxon>
        <taxon>Uroviricota</taxon>
        <taxon>Caudoviricetes</taxon>
        <taxon>Pantevenvirales</taxon>
        <taxon>Kyanoviridae</taxon>
        <taxon>Charybdisvirus</taxon>
        <taxon>Charybdisvirus scam3</taxon>
    </lineage>
</organism>
<reference evidence="5 6" key="1">
    <citation type="journal article" date="2016" name="Virology">
        <title>The genomic content and context of auxiliary metabolic genes in marine cyanomyoviruses.</title>
        <authorList>
            <person name="Crummett L.T."/>
            <person name="Puxty R.J."/>
            <person name="Weihe C."/>
            <person name="Marston M.F."/>
            <person name="Martiny J.B."/>
        </authorList>
    </citation>
    <scope>NUCLEOTIDE SEQUENCE [LARGE SCALE GENOMIC DNA]</scope>
    <source>
        <strain evidence="2">0808SB25</strain>
        <strain evidence="3">0910TB04</strain>
        <strain evidence="4">1010CC42</strain>
    </source>
</reference>
<evidence type="ECO:0000313" key="3">
    <source>
        <dbReference type="EMBL" id="AOV58783.1"/>
    </source>
</evidence>
<dbReference type="OrthoDB" id="28815at10239"/>
<feature type="domain" description="DUF7441" evidence="1">
    <location>
        <begin position="4"/>
        <end position="69"/>
    </location>
</feature>
<sequence>MSIERFTCTSDKPYDRHTYQIVHDHGKSPVFEDYDVLRAYWFHHTSVWYNATVVINDIKPKKKQSGKGF</sequence>
<evidence type="ECO:0000259" key="1">
    <source>
        <dbReference type="Pfam" id="PF24225"/>
    </source>
</evidence>
<dbReference type="RefSeq" id="YP_009321302.1">
    <property type="nucleotide sequence ID" value="NC_031906.1"/>
</dbReference>
<proteinExistence type="predicted"/>